<evidence type="ECO:0000256" key="6">
    <source>
        <dbReference type="ARBA" id="ARBA00022617"/>
    </source>
</evidence>
<sequence length="195" mass="20937">MAGRLSTSCSGRALTRTSAGRRTEFRQGDGTNRSHNREIDETTMQDVRDALYVGQRSDGTLTRRPMSPHLQVYRFRLSMFLSIANRAAGVAAAGGSALGLCWINAAAKGPKSFSKVQKVTGNPLGQLLLAGWALALVYHFVAGLRHLAWDSGYRFSKKEINDDGPVAVGVTVGTTLALVTTILGVAICRSRKKAS</sequence>
<feature type="transmembrane region" description="Helical" evidence="14">
    <location>
        <begin position="127"/>
        <end position="147"/>
    </location>
</feature>
<dbReference type="GO" id="GO:0006099">
    <property type="term" value="P:tricarboxylic acid cycle"/>
    <property type="evidence" value="ECO:0007669"/>
    <property type="project" value="InterPro"/>
</dbReference>
<feature type="region of interest" description="Disordered" evidence="13">
    <location>
        <begin position="1"/>
        <end position="36"/>
    </location>
</feature>
<keyword evidence="8" id="KW-0479">Metal-binding</keyword>
<keyword evidence="6" id="KW-0349">Heme</keyword>
<dbReference type="GO" id="GO:0009055">
    <property type="term" value="F:electron transfer activity"/>
    <property type="evidence" value="ECO:0007669"/>
    <property type="project" value="InterPro"/>
</dbReference>
<dbReference type="SUPFAM" id="SSF81343">
    <property type="entry name" value="Fumarate reductase respiratory complex transmembrane subunits"/>
    <property type="match status" value="1"/>
</dbReference>
<proteinExistence type="inferred from homology"/>
<evidence type="ECO:0000256" key="13">
    <source>
        <dbReference type="SAM" id="MobiDB-lite"/>
    </source>
</evidence>
<dbReference type="KEGG" id="gxy:GLX_19740"/>
<evidence type="ECO:0000256" key="10">
    <source>
        <dbReference type="ARBA" id="ARBA00023004"/>
    </source>
</evidence>
<comment type="subcellular location">
    <subcellularLocation>
        <location evidence="3">Membrane</location>
        <topology evidence="3">Multi-pass membrane protein</topology>
    </subcellularLocation>
</comment>
<name>G2I0C8_KOMMN</name>
<dbReference type="EMBL" id="AP012159">
    <property type="protein sequence ID" value="BAK84386.1"/>
    <property type="molecule type" value="Genomic_DNA"/>
</dbReference>
<dbReference type="InterPro" id="IPR034804">
    <property type="entry name" value="SQR/QFR_C/D"/>
</dbReference>
<comment type="similarity">
    <text evidence="4">Belongs to the cytochrome b560 family.</text>
</comment>
<dbReference type="InterPro" id="IPR014314">
    <property type="entry name" value="Succ_DH_cytb556"/>
</dbReference>
<dbReference type="eggNOG" id="COG2009">
    <property type="taxonomic scope" value="Bacteria"/>
</dbReference>
<protein>
    <recommendedName>
        <fullName evidence="5">Succinate dehydrogenase cytochrome b556 subunit</fullName>
    </recommendedName>
</protein>
<dbReference type="PATRIC" id="fig|634177.7.peg.2239"/>
<dbReference type="PROSITE" id="PS01001">
    <property type="entry name" value="SDH_CYT_2"/>
    <property type="match status" value="1"/>
</dbReference>
<dbReference type="STRING" id="634177.GLX_19740"/>
<dbReference type="Gene3D" id="1.20.1300.10">
    <property type="entry name" value="Fumarate reductase/succinate dehydrogenase, transmembrane subunit"/>
    <property type="match status" value="1"/>
</dbReference>
<comment type="cofactor">
    <cofactor evidence="1">
        <name>heme</name>
        <dbReference type="ChEBI" id="CHEBI:30413"/>
    </cofactor>
</comment>
<feature type="transmembrane region" description="Helical" evidence="14">
    <location>
        <begin position="167"/>
        <end position="188"/>
    </location>
</feature>
<dbReference type="NCBIfam" id="TIGR02970">
    <property type="entry name" value="succ_dehyd_cytB"/>
    <property type="match status" value="1"/>
</dbReference>
<evidence type="ECO:0000313" key="16">
    <source>
        <dbReference type="Proteomes" id="UP000009044"/>
    </source>
</evidence>
<accession>G2I0C8</accession>
<evidence type="ECO:0000256" key="9">
    <source>
        <dbReference type="ARBA" id="ARBA00022989"/>
    </source>
</evidence>
<gene>
    <name evidence="15" type="ordered locus">GLX_19740</name>
</gene>
<keyword evidence="10" id="KW-0408">Iron</keyword>
<feature type="transmembrane region" description="Helical" evidence="14">
    <location>
        <begin position="87"/>
        <end position="107"/>
    </location>
</feature>
<keyword evidence="11 14" id="KW-0472">Membrane</keyword>
<reference evidence="16" key="1">
    <citation type="journal article" date="2011" name="J. Bacteriol.">
        <title>Complete genome sequence of NBRC 3288, a unique cellulose-nonproducing strain of Gluconacetobacter xylinus isolated from vinegar.</title>
        <authorList>
            <person name="Ogino H."/>
            <person name="Azuma Y."/>
            <person name="Hosoyama A."/>
            <person name="Nakazawa H."/>
            <person name="Matsutani M."/>
            <person name="Hasegawa A."/>
            <person name="Otsuyama K."/>
            <person name="Matsushita K."/>
            <person name="Fujita N."/>
            <person name="Shirai M."/>
        </authorList>
    </citation>
    <scope>NUCLEOTIDE SEQUENCE [LARGE SCALE GENOMIC DNA]</scope>
    <source>
        <strain evidence="16">NBRC 3288 / BCRC 11682 / LMG 1693</strain>
    </source>
</reference>
<evidence type="ECO:0000256" key="5">
    <source>
        <dbReference type="ARBA" id="ARBA00020076"/>
    </source>
</evidence>
<evidence type="ECO:0000256" key="12">
    <source>
        <dbReference type="ARBA" id="ARBA00025912"/>
    </source>
</evidence>
<dbReference type="CDD" id="cd03499">
    <property type="entry name" value="SQR_TypeC_SdhC"/>
    <property type="match status" value="1"/>
</dbReference>
<evidence type="ECO:0000256" key="8">
    <source>
        <dbReference type="ARBA" id="ARBA00022723"/>
    </source>
</evidence>
<evidence type="ECO:0000256" key="14">
    <source>
        <dbReference type="SAM" id="Phobius"/>
    </source>
</evidence>
<evidence type="ECO:0000256" key="11">
    <source>
        <dbReference type="ARBA" id="ARBA00023136"/>
    </source>
</evidence>
<feature type="compositionally biased region" description="Polar residues" evidence="13">
    <location>
        <begin position="1"/>
        <end position="20"/>
    </location>
</feature>
<comment type="function">
    <text evidence="2">Membrane-anchoring subunit of succinate dehydrogenase (SDH).</text>
</comment>
<comment type="subunit">
    <text evidence="12">Part of an enzyme complex containing four subunits: a flavoprotein, an iron-sulfur protein, plus two membrane-anchoring proteins, SdhC and SdhD. The complex can form homotrimers.</text>
</comment>
<dbReference type="HOGENOM" id="CLU_094691_3_0_5"/>
<dbReference type="InterPro" id="IPR000701">
    <property type="entry name" value="SuccDH_FuR_B_TM-su"/>
</dbReference>
<evidence type="ECO:0000256" key="2">
    <source>
        <dbReference type="ARBA" id="ARBA00004050"/>
    </source>
</evidence>
<organism evidence="15 16">
    <name type="scientific">Komagataeibacter medellinensis (strain NBRC 3288 / BCRC 11682 / LMG 1693 / Kondo 51)</name>
    <name type="common">Gluconacetobacter medellinensis</name>
    <dbReference type="NCBI Taxonomy" id="634177"/>
    <lineage>
        <taxon>Bacteria</taxon>
        <taxon>Pseudomonadati</taxon>
        <taxon>Pseudomonadota</taxon>
        <taxon>Alphaproteobacteria</taxon>
        <taxon>Acetobacterales</taxon>
        <taxon>Acetobacteraceae</taxon>
        <taxon>Komagataeibacter</taxon>
    </lineage>
</organism>
<evidence type="ECO:0000313" key="15">
    <source>
        <dbReference type="EMBL" id="BAK84386.1"/>
    </source>
</evidence>
<dbReference type="GO" id="GO:0016020">
    <property type="term" value="C:membrane"/>
    <property type="evidence" value="ECO:0007669"/>
    <property type="project" value="UniProtKB-SubCell"/>
</dbReference>
<evidence type="ECO:0000256" key="1">
    <source>
        <dbReference type="ARBA" id="ARBA00001971"/>
    </source>
</evidence>
<dbReference type="Proteomes" id="UP000009044">
    <property type="component" value="Chromosome"/>
</dbReference>
<evidence type="ECO:0000256" key="4">
    <source>
        <dbReference type="ARBA" id="ARBA00007244"/>
    </source>
</evidence>
<dbReference type="InterPro" id="IPR018495">
    <property type="entry name" value="Succ_DH_cyt_bsu_CS"/>
</dbReference>
<dbReference type="PANTHER" id="PTHR10978">
    <property type="entry name" value="SUCCINATE DEHYDROGENASE CYTOCHROME B560 SUBUNIT"/>
    <property type="match status" value="1"/>
</dbReference>
<dbReference type="PANTHER" id="PTHR10978:SF5">
    <property type="entry name" value="SUCCINATE DEHYDROGENASE CYTOCHROME B560 SUBUNIT, MITOCHONDRIAL"/>
    <property type="match status" value="1"/>
</dbReference>
<evidence type="ECO:0000256" key="7">
    <source>
        <dbReference type="ARBA" id="ARBA00022692"/>
    </source>
</evidence>
<dbReference type="Pfam" id="PF01127">
    <property type="entry name" value="Sdh_cyt"/>
    <property type="match status" value="1"/>
</dbReference>
<keyword evidence="9 14" id="KW-1133">Transmembrane helix</keyword>
<evidence type="ECO:0000256" key="3">
    <source>
        <dbReference type="ARBA" id="ARBA00004141"/>
    </source>
</evidence>
<dbReference type="GO" id="GO:0046872">
    <property type="term" value="F:metal ion binding"/>
    <property type="evidence" value="ECO:0007669"/>
    <property type="project" value="UniProtKB-KW"/>
</dbReference>
<keyword evidence="7 14" id="KW-0812">Transmembrane</keyword>
<dbReference type="AlphaFoldDB" id="G2I0C8"/>